<dbReference type="InterPro" id="IPR026055">
    <property type="entry name" value="FAR"/>
</dbReference>
<dbReference type="OrthoDB" id="429813at2759"/>
<dbReference type="GO" id="GO:0080019">
    <property type="term" value="F:alcohol-forming very long-chain fatty acyl-CoA reductase activity"/>
    <property type="evidence" value="ECO:0007669"/>
    <property type="project" value="InterPro"/>
</dbReference>
<dbReference type="Pfam" id="PF03015">
    <property type="entry name" value="Sterile"/>
    <property type="match status" value="1"/>
</dbReference>
<evidence type="ECO:0000313" key="8">
    <source>
        <dbReference type="Proteomes" id="UP000008820"/>
    </source>
</evidence>
<feature type="transmembrane region" description="Helical" evidence="4">
    <location>
        <begin position="369"/>
        <end position="390"/>
    </location>
</feature>
<accession>A0A1S4EZM7</accession>
<keyword evidence="8" id="KW-1185">Reference proteome</keyword>
<dbReference type="SUPFAM" id="SSF51735">
    <property type="entry name" value="NAD(P)-binding Rossmann-fold domains"/>
    <property type="match status" value="1"/>
</dbReference>
<evidence type="ECO:0000256" key="3">
    <source>
        <dbReference type="ARBA" id="ARBA00023098"/>
    </source>
</evidence>
<dbReference type="Proteomes" id="UP000008820">
    <property type="component" value="Chromosome 2"/>
</dbReference>
<keyword evidence="4" id="KW-0812">Transmembrane</keyword>
<keyword evidence="4" id="KW-0521">NADP</keyword>
<dbReference type="VEuPathDB" id="VectorBase:AAEL001737"/>
<sequence length="524" mass="59962">MDPREMNLWEEEPKHHSPVAEYYRGKVVLLTGATGFLGKLYMCKLVRCGVKELIVIVRSKKGVSPKERMEKILEKERIFKVHGFGKEQYLRTITVINGDMDIPGLGLNAEDLEYVRDRTEIVLHAAADVRFDESLNKIIVTNVQGTLGMLNLCVNLKKMELMIYVSTAYANCVTNVVHEKFYDPPVDPLKMMELMKTVDDEQSEILTDMIIRPWPNTYTYAKNLAEHLVKMYFDRMNIVIIRPTVVATTMDDPVQGWTDNLYGLNGVIVGAGCGILRVLTAKDDCKVDIIPADYVVNSTLVAAYRAAEDYRKNAPSTDPDKVHIYHVGSGVDNPLTNSMVSKYTKTIGADNPPLRSLWIGSYISTKSSVLSLFLTIFLHFIPGVIIDALLRFKGKRPILMKIYRKVRKFTNLIEFFAKKEFTFVNDKMRKIMDTMTPGDRELFQCDIKALPWDDYFNIYYPGLKMYVLKEGTETWADAKIRYDRLDLVTIFVLRASVLLGVYWTICIVLKVWVLISQYITEDAK</sequence>
<organism evidence="7 8">
    <name type="scientific">Aedes aegypti</name>
    <name type="common">Yellowfever mosquito</name>
    <name type="synonym">Culex aegypti</name>
    <dbReference type="NCBI Taxonomy" id="7159"/>
    <lineage>
        <taxon>Eukaryota</taxon>
        <taxon>Metazoa</taxon>
        <taxon>Ecdysozoa</taxon>
        <taxon>Arthropoda</taxon>
        <taxon>Hexapoda</taxon>
        <taxon>Insecta</taxon>
        <taxon>Pterygota</taxon>
        <taxon>Neoptera</taxon>
        <taxon>Endopterygota</taxon>
        <taxon>Diptera</taxon>
        <taxon>Nematocera</taxon>
        <taxon>Culicoidea</taxon>
        <taxon>Culicidae</taxon>
        <taxon>Culicinae</taxon>
        <taxon>Aedini</taxon>
        <taxon>Aedes</taxon>
        <taxon>Stegomyia</taxon>
    </lineage>
</organism>
<feature type="domain" description="Fatty acyl-CoA reductase C-terminal" evidence="5">
    <location>
        <begin position="378"/>
        <end position="470"/>
    </location>
</feature>
<comment type="similarity">
    <text evidence="1 4">Belongs to the fatty acyl-CoA reductase family.</text>
</comment>
<feature type="transmembrane region" description="Helical" evidence="4">
    <location>
        <begin position="491"/>
        <end position="515"/>
    </location>
</feature>
<dbReference type="InParanoid" id="A0A1S4EZM7"/>
<reference evidence="7" key="2">
    <citation type="submission" date="2020-05" db="UniProtKB">
        <authorList>
            <consortium name="EnsemblMetazoa"/>
        </authorList>
    </citation>
    <scope>IDENTIFICATION</scope>
    <source>
        <strain evidence="7">LVP_AGWG</strain>
    </source>
</reference>
<evidence type="ECO:0000313" key="7">
    <source>
        <dbReference type="EnsemblMetazoa" id="AAEL001737-PA"/>
    </source>
</evidence>
<evidence type="ECO:0000256" key="2">
    <source>
        <dbReference type="ARBA" id="ARBA00022516"/>
    </source>
</evidence>
<dbReference type="EnsemblMetazoa" id="AAEL001737-RA">
    <property type="protein sequence ID" value="AAEL001737-PA"/>
    <property type="gene ID" value="AAEL001737"/>
</dbReference>
<dbReference type="Gene3D" id="3.40.50.720">
    <property type="entry name" value="NAD(P)-binding Rossmann-like Domain"/>
    <property type="match status" value="1"/>
</dbReference>
<keyword evidence="2 4" id="KW-0444">Lipid biosynthesis</keyword>
<dbReference type="GO" id="GO:0005777">
    <property type="term" value="C:peroxisome"/>
    <property type="evidence" value="ECO:0007669"/>
    <property type="project" value="TreeGrafter"/>
</dbReference>
<dbReference type="PANTHER" id="PTHR11011:SF60">
    <property type="entry name" value="FATTY ACYL-COA REDUCTASE-RELATED"/>
    <property type="match status" value="1"/>
</dbReference>
<dbReference type="GO" id="GO:0102965">
    <property type="term" value="F:alcohol-forming long-chain fatty acyl-CoA reductase activity"/>
    <property type="evidence" value="ECO:0007669"/>
    <property type="project" value="UniProtKB-EC"/>
</dbReference>
<comment type="function">
    <text evidence="4">Catalyzes the reduction of fatty acyl-CoA to fatty alcohols.</text>
</comment>
<evidence type="ECO:0000256" key="4">
    <source>
        <dbReference type="RuleBase" id="RU363097"/>
    </source>
</evidence>
<feature type="domain" description="Thioester reductase (TE)" evidence="6">
    <location>
        <begin position="30"/>
        <end position="298"/>
    </location>
</feature>
<comment type="catalytic activity">
    <reaction evidence="4">
        <text>a long-chain fatty acyl-CoA + 2 NADPH + 2 H(+) = a long-chain primary fatty alcohol + 2 NADP(+) + CoA</text>
        <dbReference type="Rhea" id="RHEA:52716"/>
        <dbReference type="ChEBI" id="CHEBI:15378"/>
        <dbReference type="ChEBI" id="CHEBI:57287"/>
        <dbReference type="ChEBI" id="CHEBI:57783"/>
        <dbReference type="ChEBI" id="CHEBI:58349"/>
        <dbReference type="ChEBI" id="CHEBI:77396"/>
        <dbReference type="ChEBI" id="CHEBI:83139"/>
        <dbReference type="EC" id="1.2.1.84"/>
    </reaction>
</comment>
<protein>
    <recommendedName>
        <fullName evidence="4">Fatty acyl-CoA reductase</fullName>
        <ecNumber evidence="4">1.2.1.84</ecNumber>
    </recommendedName>
</protein>
<dbReference type="InterPro" id="IPR036291">
    <property type="entry name" value="NAD(P)-bd_dom_sf"/>
</dbReference>
<dbReference type="AlphaFoldDB" id="A0A1S4EZM7"/>
<gene>
    <name evidence="7" type="primary">5579999</name>
</gene>
<evidence type="ECO:0000256" key="1">
    <source>
        <dbReference type="ARBA" id="ARBA00005928"/>
    </source>
</evidence>
<keyword evidence="4" id="KW-0560">Oxidoreductase</keyword>
<reference evidence="7 8" key="1">
    <citation type="submission" date="2017-06" db="EMBL/GenBank/DDBJ databases">
        <title>Aedes aegypti genome working group (AGWG) sequencing and assembly.</title>
        <authorList>
            <consortium name="Aedes aegypti Genome Working Group (AGWG)"/>
            <person name="Matthews B.J."/>
        </authorList>
    </citation>
    <scope>NUCLEOTIDE SEQUENCE [LARGE SCALE GENOMIC DNA]</scope>
    <source>
        <strain evidence="7 8">LVP_AGWG</strain>
    </source>
</reference>
<dbReference type="CDD" id="cd09071">
    <property type="entry name" value="FAR_C"/>
    <property type="match status" value="1"/>
</dbReference>
<name>A0A1S4EZM7_AEDAE</name>
<evidence type="ECO:0000259" key="5">
    <source>
        <dbReference type="Pfam" id="PF03015"/>
    </source>
</evidence>
<keyword evidence="3 4" id="KW-0443">Lipid metabolism</keyword>
<dbReference type="InterPro" id="IPR013120">
    <property type="entry name" value="FAR_NAD-bd"/>
</dbReference>
<dbReference type="InterPro" id="IPR033640">
    <property type="entry name" value="FAR_C"/>
</dbReference>
<proteinExistence type="inferred from homology"/>
<dbReference type="PANTHER" id="PTHR11011">
    <property type="entry name" value="MALE STERILITY PROTEIN 2-RELATED"/>
    <property type="match status" value="1"/>
</dbReference>
<dbReference type="CDD" id="cd05236">
    <property type="entry name" value="FAR-N_SDR_e"/>
    <property type="match status" value="1"/>
</dbReference>
<dbReference type="EC" id="1.2.1.84" evidence="4"/>
<dbReference type="GO" id="GO:0035336">
    <property type="term" value="P:long-chain fatty-acyl-CoA metabolic process"/>
    <property type="evidence" value="ECO:0007669"/>
    <property type="project" value="TreeGrafter"/>
</dbReference>
<evidence type="ECO:0000259" key="6">
    <source>
        <dbReference type="Pfam" id="PF07993"/>
    </source>
</evidence>
<dbReference type="Pfam" id="PF07993">
    <property type="entry name" value="NAD_binding_4"/>
    <property type="match status" value="1"/>
</dbReference>
<keyword evidence="4" id="KW-0472">Membrane</keyword>
<keyword evidence="4" id="KW-1133">Transmembrane helix</keyword>